<protein>
    <submittedName>
        <fullName evidence="1">Uncharacterized protein</fullName>
    </submittedName>
</protein>
<name>U9TA04_RHIID</name>
<gene>
    <name evidence="1" type="ORF">GLOINDRAFT_8741</name>
</gene>
<dbReference type="HOGENOM" id="CLU_2813712_0_0_1"/>
<sequence>MDPTITIKLINAVSGIPILSRATSKKEAIIWCKGPCFGLQDLMDPEKSKIWQLLWYEQTKILRKENY</sequence>
<proteinExistence type="predicted"/>
<organism evidence="1">
    <name type="scientific">Rhizophagus irregularis (strain DAOM 181602 / DAOM 197198 / MUCL 43194)</name>
    <name type="common">Arbuscular mycorrhizal fungus</name>
    <name type="synonym">Glomus intraradices</name>
    <dbReference type="NCBI Taxonomy" id="747089"/>
    <lineage>
        <taxon>Eukaryota</taxon>
        <taxon>Fungi</taxon>
        <taxon>Fungi incertae sedis</taxon>
        <taxon>Mucoromycota</taxon>
        <taxon>Glomeromycotina</taxon>
        <taxon>Glomeromycetes</taxon>
        <taxon>Glomerales</taxon>
        <taxon>Glomeraceae</taxon>
        <taxon>Rhizophagus</taxon>
    </lineage>
</organism>
<dbReference type="AlphaFoldDB" id="U9TA04"/>
<dbReference type="EMBL" id="KI297379">
    <property type="protein sequence ID" value="ESA00191.1"/>
    <property type="molecule type" value="Genomic_DNA"/>
</dbReference>
<evidence type="ECO:0000313" key="1">
    <source>
        <dbReference type="EMBL" id="ESA00191.1"/>
    </source>
</evidence>
<accession>U9TA04</accession>
<reference evidence="1" key="1">
    <citation type="submission" date="2013-07" db="EMBL/GenBank/DDBJ databases">
        <title>The genome of an arbuscular mycorrhizal fungus provides insights into the evolution of the oldest plant symbiosis.</title>
        <authorList>
            <consortium name="DOE Joint Genome Institute"/>
            <person name="Tisserant E."/>
            <person name="Malbreil M."/>
            <person name="Kuo A."/>
            <person name="Kohler A."/>
            <person name="Symeonidi A."/>
            <person name="Balestrini R."/>
            <person name="Charron P."/>
            <person name="Duensing N."/>
            <person name="Frei-dit-Frey N."/>
            <person name="Gianinazzi-Pearson V."/>
            <person name="Gilbert B."/>
            <person name="Handa Y."/>
            <person name="Hijri M."/>
            <person name="Kaul R."/>
            <person name="Kawaguchi M."/>
            <person name="Krajinski F."/>
            <person name="Lammers P."/>
            <person name="Lapierre D."/>
            <person name="Masclaux F.G."/>
            <person name="Murat C."/>
            <person name="Morin E."/>
            <person name="Ndikumana S."/>
            <person name="Pagni M."/>
            <person name="Petitpierre D."/>
            <person name="Requena N."/>
            <person name="Rosikiewicz P."/>
            <person name="Riley R."/>
            <person name="Saito K."/>
            <person name="San Clemente H."/>
            <person name="Shapiro H."/>
            <person name="van Tuinen D."/>
            <person name="Becard G."/>
            <person name="Bonfante P."/>
            <person name="Paszkowski U."/>
            <person name="Shachar-Hill Y."/>
            <person name="Young J.P."/>
            <person name="Sanders I.R."/>
            <person name="Henrissat B."/>
            <person name="Rensing S.A."/>
            <person name="Grigoriev I.V."/>
            <person name="Corradi N."/>
            <person name="Roux C."/>
            <person name="Martin F."/>
        </authorList>
    </citation>
    <scope>NUCLEOTIDE SEQUENCE</scope>
    <source>
        <strain evidence="1">DAOM 197198</strain>
    </source>
</reference>